<reference evidence="1" key="1">
    <citation type="submission" date="2019-06" db="EMBL/GenBank/DDBJ databases">
        <authorList>
            <consortium name="Wellcome Sanger Institute Data Sharing"/>
        </authorList>
    </citation>
    <scope>NUCLEOTIDE SEQUENCE [LARGE SCALE GENOMIC DNA]</scope>
</reference>
<accession>A0A673C850</accession>
<evidence type="ECO:0000313" key="2">
    <source>
        <dbReference type="Proteomes" id="UP000472271"/>
    </source>
</evidence>
<reference evidence="1" key="2">
    <citation type="submission" date="2025-08" db="UniProtKB">
        <authorList>
            <consortium name="Ensembl"/>
        </authorList>
    </citation>
    <scope>IDENTIFICATION</scope>
</reference>
<protein>
    <submittedName>
        <fullName evidence="1">Uncharacterized protein</fullName>
    </submittedName>
</protein>
<dbReference type="PANTHER" id="PTHR32344">
    <property type="entry name" value="U1-TYPE DOMAIN-CONTAINING PROTEIN"/>
    <property type="match status" value="1"/>
</dbReference>
<organism evidence="1 2">
    <name type="scientific">Sphaeramia orbicularis</name>
    <name type="common">orbiculate cardinalfish</name>
    <dbReference type="NCBI Taxonomy" id="375764"/>
    <lineage>
        <taxon>Eukaryota</taxon>
        <taxon>Metazoa</taxon>
        <taxon>Chordata</taxon>
        <taxon>Craniata</taxon>
        <taxon>Vertebrata</taxon>
        <taxon>Euteleostomi</taxon>
        <taxon>Actinopterygii</taxon>
        <taxon>Neopterygii</taxon>
        <taxon>Teleostei</taxon>
        <taxon>Neoteleostei</taxon>
        <taxon>Acanthomorphata</taxon>
        <taxon>Gobiaria</taxon>
        <taxon>Kurtiformes</taxon>
        <taxon>Apogonoidei</taxon>
        <taxon>Apogonidae</taxon>
        <taxon>Apogoninae</taxon>
        <taxon>Sphaeramia</taxon>
    </lineage>
</organism>
<dbReference type="AlphaFoldDB" id="A0A673C850"/>
<dbReference type="Ensembl" id="ENSSORT00005052984.1">
    <property type="protein sequence ID" value="ENSSORP00005051751.1"/>
    <property type="gene ID" value="ENSSORG00005023362.1"/>
</dbReference>
<name>A0A673C850_9TELE</name>
<dbReference type="GO" id="GO:0006357">
    <property type="term" value="P:regulation of transcription by RNA polymerase II"/>
    <property type="evidence" value="ECO:0007669"/>
    <property type="project" value="InterPro"/>
</dbReference>
<keyword evidence="2" id="KW-1185">Reference proteome</keyword>
<dbReference type="PANTHER" id="PTHR32344:SF1">
    <property type="entry name" value="U1-TYPE DOMAIN-CONTAINING PROTEIN"/>
    <property type="match status" value="1"/>
</dbReference>
<dbReference type="GO" id="GO:0005634">
    <property type="term" value="C:nucleus"/>
    <property type="evidence" value="ECO:0007669"/>
    <property type="project" value="InterPro"/>
</dbReference>
<proteinExistence type="predicted"/>
<reference evidence="1" key="3">
    <citation type="submission" date="2025-09" db="UniProtKB">
        <authorList>
            <consortium name="Ensembl"/>
        </authorList>
    </citation>
    <scope>IDENTIFICATION</scope>
</reference>
<sequence>MCDAKRSHLPSNITAKVRASQFPDVLPESGGKLFCTHCNFVVEHKRKLSLDRHFSTVRACKENGRNSTRTEETSHNDRDWVATCTAVNIPLYKSDHPAMRRFLKEKVLSGGAIPGFHQLQEKYLGAVYQKEKDELKTTLDCTRNSWRWK</sequence>
<dbReference type="InterPro" id="IPR033375">
    <property type="entry name" value="Cggbp1"/>
</dbReference>
<evidence type="ECO:0000313" key="1">
    <source>
        <dbReference type="Ensembl" id="ENSSORP00005051751.1"/>
    </source>
</evidence>
<dbReference type="GO" id="GO:0003690">
    <property type="term" value="F:double-stranded DNA binding"/>
    <property type="evidence" value="ECO:0007669"/>
    <property type="project" value="InterPro"/>
</dbReference>
<dbReference type="Proteomes" id="UP000472271">
    <property type="component" value="Chromosome 6"/>
</dbReference>
<dbReference type="InParanoid" id="A0A673C850"/>